<dbReference type="RefSeq" id="WP_073190508.1">
    <property type="nucleotide sequence ID" value="NZ_FQTW01000001.1"/>
</dbReference>
<dbReference type="GO" id="GO:0020037">
    <property type="term" value="F:heme binding"/>
    <property type="evidence" value="ECO:0007669"/>
    <property type="project" value="InterPro"/>
</dbReference>
<feature type="binding site" description="covalent" evidence="8">
    <location>
        <position position="227"/>
    </location>
    <ligand>
        <name>heme c</name>
        <dbReference type="ChEBI" id="CHEBI:61717"/>
        <label>2</label>
    </ligand>
</feature>
<name>A0A1M4SDR0_9FLAO</name>
<keyword evidence="13" id="KW-1185">Reference proteome</keyword>
<comment type="subcellular location">
    <subcellularLocation>
        <location evidence="1">Periplasm</location>
    </subcellularLocation>
</comment>
<feature type="domain" description="Cytochrome c" evidence="11">
    <location>
        <begin position="210"/>
        <end position="328"/>
    </location>
</feature>
<dbReference type="OrthoDB" id="9805202at2"/>
<accession>A0A1M4SDR0</accession>
<dbReference type="GO" id="GO:0009055">
    <property type="term" value="F:electron transfer activity"/>
    <property type="evidence" value="ECO:0007669"/>
    <property type="project" value="InterPro"/>
</dbReference>
<evidence type="ECO:0000256" key="10">
    <source>
        <dbReference type="SAM" id="SignalP"/>
    </source>
</evidence>
<dbReference type="PROSITE" id="PS51257">
    <property type="entry name" value="PROKAR_LIPOPROTEIN"/>
    <property type="match status" value="1"/>
</dbReference>
<dbReference type="InterPro" id="IPR026259">
    <property type="entry name" value="MauG/Cytc_peroxidase"/>
</dbReference>
<dbReference type="PANTHER" id="PTHR30600:SF7">
    <property type="entry name" value="CYTOCHROME C PEROXIDASE-RELATED"/>
    <property type="match status" value="1"/>
</dbReference>
<gene>
    <name evidence="12" type="ORF">SAMN05444278_101101</name>
</gene>
<dbReference type="PROSITE" id="PS51007">
    <property type="entry name" value="CYTC"/>
    <property type="match status" value="2"/>
</dbReference>
<dbReference type="Proteomes" id="UP000184462">
    <property type="component" value="Unassembled WGS sequence"/>
</dbReference>
<comment type="cofactor">
    <cofactor evidence="8">
        <name>heme</name>
        <dbReference type="ChEBI" id="CHEBI:30413"/>
    </cofactor>
    <text evidence="8">Binds 2 heme groups.</text>
</comment>
<feature type="domain" description="Cytochrome c" evidence="11">
    <location>
        <begin position="58"/>
        <end position="167"/>
    </location>
</feature>
<keyword evidence="2 8" id="KW-0349">Heme</keyword>
<dbReference type="SUPFAM" id="SSF46626">
    <property type="entry name" value="Cytochrome c"/>
    <property type="match status" value="2"/>
</dbReference>
<feature type="binding site" description="axial binding residue" evidence="9">
    <location>
        <position position="228"/>
    </location>
    <ligand>
        <name>heme c</name>
        <dbReference type="ChEBI" id="CHEBI:61717"/>
        <label>2</label>
    </ligand>
    <ligandPart>
        <name>Fe</name>
        <dbReference type="ChEBI" id="CHEBI:18248"/>
    </ligandPart>
</feature>
<evidence type="ECO:0000259" key="11">
    <source>
        <dbReference type="PROSITE" id="PS51007"/>
    </source>
</evidence>
<dbReference type="GO" id="GO:0046872">
    <property type="term" value="F:metal ion binding"/>
    <property type="evidence" value="ECO:0007669"/>
    <property type="project" value="UniProtKB-KW"/>
</dbReference>
<evidence type="ECO:0000256" key="2">
    <source>
        <dbReference type="ARBA" id="ARBA00022617"/>
    </source>
</evidence>
<evidence type="ECO:0000256" key="6">
    <source>
        <dbReference type="ARBA" id="ARBA00023002"/>
    </source>
</evidence>
<proteinExistence type="predicted"/>
<evidence type="ECO:0000313" key="13">
    <source>
        <dbReference type="Proteomes" id="UP000184462"/>
    </source>
</evidence>
<evidence type="ECO:0000256" key="7">
    <source>
        <dbReference type="ARBA" id="ARBA00023004"/>
    </source>
</evidence>
<feature type="binding site" description="axial binding residue" evidence="9">
    <location>
        <position position="84"/>
    </location>
    <ligand>
        <name>heme c</name>
        <dbReference type="ChEBI" id="CHEBI:61717"/>
        <label>1</label>
    </ligand>
    <ligandPart>
        <name>Fe</name>
        <dbReference type="ChEBI" id="CHEBI:18248"/>
    </ligandPart>
</feature>
<dbReference type="Pfam" id="PF00034">
    <property type="entry name" value="Cytochrom_C"/>
    <property type="match status" value="1"/>
</dbReference>
<evidence type="ECO:0000256" key="9">
    <source>
        <dbReference type="PIRSR" id="PIRSR000294-2"/>
    </source>
</evidence>
<evidence type="ECO:0000256" key="1">
    <source>
        <dbReference type="ARBA" id="ARBA00004418"/>
    </source>
</evidence>
<feature type="binding site" description="axial binding residue" evidence="9">
    <location>
        <position position="303"/>
    </location>
    <ligand>
        <name>heme c</name>
        <dbReference type="ChEBI" id="CHEBI:61717"/>
        <label>2</label>
    </ligand>
    <ligandPart>
        <name>Fe</name>
        <dbReference type="ChEBI" id="CHEBI:18248"/>
    </ligandPart>
</feature>
<dbReference type="PIRSF" id="PIRSF000294">
    <property type="entry name" value="Cytochrome-c_peroxidase"/>
    <property type="match status" value="1"/>
</dbReference>
<evidence type="ECO:0000313" key="12">
    <source>
        <dbReference type="EMBL" id="SHE30298.1"/>
    </source>
</evidence>
<dbReference type="PANTHER" id="PTHR30600">
    <property type="entry name" value="CYTOCHROME C PEROXIDASE-RELATED"/>
    <property type="match status" value="1"/>
</dbReference>
<evidence type="ECO:0000256" key="5">
    <source>
        <dbReference type="ARBA" id="ARBA00022764"/>
    </source>
</evidence>
<dbReference type="AlphaFoldDB" id="A0A1M4SDR0"/>
<feature type="binding site" description="covalent" evidence="8">
    <location>
        <position position="80"/>
    </location>
    <ligand>
        <name>heme c</name>
        <dbReference type="ChEBI" id="CHEBI:61717"/>
        <label>1</label>
    </ligand>
</feature>
<dbReference type="InterPro" id="IPR036909">
    <property type="entry name" value="Cyt_c-like_dom_sf"/>
</dbReference>
<keyword evidence="7 9" id="KW-0408">Iron</keyword>
<feature type="binding site" description="covalent" evidence="8">
    <location>
        <position position="224"/>
    </location>
    <ligand>
        <name>heme c</name>
        <dbReference type="ChEBI" id="CHEBI:61717"/>
        <label>2</label>
    </ligand>
</feature>
<dbReference type="InterPro" id="IPR051395">
    <property type="entry name" value="Cytochrome_c_Peroxidase/MauG"/>
</dbReference>
<dbReference type="STRING" id="1155689.SAMN05444278_101101"/>
<keyword evidence="12" id="KW-0575">Peroxidase</keyword>
<dbReference type="Gene3D" id="1.10.760.10">
    <property type="entry name" value="Cytochrome c-like domain"/>
    <property type="match status" value="2"/>
</dbReference>
<evidence type="ECO:0000256" key="4">
    <source>
        <dbReference type="ARBA" id="ARBA00022729"/>
    </source>
</evidence>
<dbReference type="InterPro" id="IPR009056">
    <property type="entry name" value="Cyt_c-like_dom"/>
</dbReference>
<dbReference type="GO" id="GO:0042597">
    <property type="term" value="C:periplasmic space"/>
    <property type="evidence" value="ECO:0007669"/>
    <property type="project" value="UniProtKB-SubCell"/>
</dbReference>
<feature type="chain" id="PRO_5012747779" evidence="10">
    <location>
        <begin position="21"/>
        <end position="338"/>
    </location>
</feature>
<reference evidence="12 13" key="1">
    <citation type="submission" date="2016-11" db="EMBL/GenBank/DDBJ databases">
        <authorList>
            <person name="Jaros S."/>
            <person name="Januszkiewicz K."/>
            <person name="Wedrychowicz H."/>
        </authorList>
    </citation>
    <scope>NUCLEOTIDE SEQUENCE [LARGE SCALE GENOMIC DNA]</scope>
    <source>
        <strain evidence="12 13">DSM 25661</strain>
    </source>
</reference>
<evidence type="ECO:0000256" key="8">
    <source>
        <dbReference type="PIRSR" id="PIRSR000294-1"/>
    </source>
</evidence>
<dbReference type="InterPro" id="IPR004852">
    <property type="entry name" value="Di-haem_cyt_c_peroxidsae"/>
</dbReference>
<organism evidence="12 13">
    <name type="scientific">Psychroflexus salarius</name>
    <dbReference type="NCBI Taxonomy" id="1155689"/>
    <lineage>
        <taxon>Bacteria</taxon>
        <taxon>Pseudomonadati</taxon>
        <taxon>Bacteroidota</taxon>
        <taxon>Flavobacteriia</taxon>
        <taxon>Flavobacteriales</taxon>
        <taxon>Flavobacteriaceae</taxon>
        <taxon>Psychroflexus</taxon>
    </lineage>
</organism>
<evidence type="ECO:0000256" key="3">
    <source>
        <dbReference type="ARBA" id="ARBA00022723"/>
    </source>
</evidence>
<feature type="signal peptide" evidence="10">
    <location>
        <begin position="1"/>
        <end position="20"/>
    </location>
</feature>
<dbReference type="EMBL" id="FQTW01000001">
    <property type="protein sequence ID" value="SHE30298.1"/>
    <property type="molecule type" value="Genomic_DNA"/>
</dbReference>
<sequence length="338" mass="37874">MKSILSILIIAVFISCNSSSTEDTYAVKKVPEKSELNKQANTFFASVTQLEKKDLKEEKVNLGKRLYFDKRLSKNNTISCNSCHNLSTYGVDNLPTSPGDTKEFGTRNSPSVLYAHLHSSQFWDGRAKDVEEQAGMPILNPVEHSIPDSLYIVKKLKKIDNYVKSFNEVYPESGLTFENLTNAIGAFERKMTPVSQFDRYLDGDEDALTAKQKDGLKAFINNACITCHSGVALGGSMMQKFGLFGNYWEYTKSKKIDKGLAEVTVKSSDEYIFKVPSLRNITKTSPYFHDGSVESLEKSIKIMAKLQSNKDITEDEVADIISFLESLEADLDPEMKTL</sequence>
<dbReference type="Pfam" id="PF03150">
    <property type="entry name" value="CCP_MauG"/>
    <property type="match status" value="1"/>
</dbReference>
<keyword evidence="3 9" id="KW-0479">Metal-binding</keyword>
<protein>
    <submittedName>
        <fullName evidence="12">Cytochrome c peroxidase</fullName>
    </submittedName>
</protein>
<comment type="PTM">
    <text evidence="8">Binds 2 heme groups per subunit.</text>
</comment>
<feature type="binding site" description="covalent" evidence="8">
    <location>
        <position position="83"/>
    </location>
    <ligand>
        <name>heme c</name>
        <dbReference type="ChEBI" id="CHEBI:61717"/>
        <label>1</label>
    </ligand>
</feature>
<keyword evidence="6" id="KW-0560">Oxidoreductase</keyword>
<keyword evidence="4 10" id="KW-0732">Signal</keyword>
<dbReference type="GO" id="GO:0004130">
    <property type="term" value="F:cytochrome-c peroxidase activity"/>
    <property type="evidence" value="ECO:0007669"/>
    <property type="project" value="TreeGrafter"/>
</dbReference>
<keyword evidence="5" id="KW-0574">Periplasm</keyword>